<gene>
    <name evidence="2" type="ORF">HBR001_LOCUS9185</name>
</gene>
<name>A0AAV0V0Y5_HYABA</name>
<dbReference type="EMBL" id="CANTFL010001479">
    <property type="protein sequence ID" value="CAI5742841.1"/>
    <property type="molecule type" value="Genomic_DNA"/>
</dbReference>
<feature type="region of interest" description="Disordered" evidence="1">
    <location>
        <begin position="151"/>
        <end position="211"/>
    </location>
</feature>
<evidence type="ECO:0000256" key="1">
    <source>
        <dbReference type="SAM" id="MobiDB-lite"/>
    </source>
</evidence>
<sequence>MALPPNESWTLSSYLDFDEDVDYAPNPFVERGDTTAPVAKHHTTDAGENTITNPLDEQQELIRQSEERALRRTHTQAGVPILLFAGELPEEEDNEFIRWVYRKRRLSSVPTLRDSADVADVRLERKQRFDYAKLKARGQLRTRTRYAPATMVATGLDPDVRSNTPPPTTIGKKYSRSQGDPGHDVKKPLRRKGSPAEGVSHTPTSSPTPGTLATLPDTGIGHDDEVAKGVAPYGTGSSLAYRAESVVVGVPKEEHEKVLRELSGLQETLGKTQSALDAMQARVQTLELALARVDGRLDLLVRMQQPNARPYYPAQAPPSSHETDPDTA</sequence>
<dbReference type="Proteomes" id="UP001162031">
    <property type="component" value="Unassembled WGS sequence"/>
</dbReference>
<dbReference type="AlphaFoldDB" id="A0AAV0V0Y5"/>
<comment type="caution">
    <text evidence="2">The sequence shown here is derived from an EMBL/GenBank/DDBJ whole genome shotgun (WGS) entry which is preliminary data.</text>
</comment>
<evidence type="ECO:0000313" key="2">
    <source>
        <dbReference type="EMBL" id="CAI5742841.1"/>
    </source>
</evidence>
<feature type="compositionally biased region" description="Low complexity" evidence="1">
    <location>
        <begin position="202"/>
        <end position="211"/>
    </location>
</feature>
<reference evidence="2" key="1">
    <citation type="submission" date="2022-12" db="EMBL/GenBank/DDBJ databases">
        <authorList>
            <person name="Webb A."/>
        </authorList>
    </citation>
    <scope>NUCLEOTIDE SEQUENCE</scope>
    <source>
        <strain evidence="2">Hp1</strain>
    </source>
</reference>
<feature type="region of interest" description="Disordered" evidence="1">
    <location>
        <begin position="307"/>
        <end position="328"/>
    </location>
</feature>
<protein>
    <submittedName>
        <fullName evidence="2">Uncharacterized protein</fullName>
    </submittedName>
</protein>
<proteinExistence type="predicted"/>
<evidence type="ECO:0000313" key="3">
    <source>
        <dbReference type="Proteomes" id="UP001162031"/>
    </source>
</evidence>
<keyword evidence="3" id="KW-1185">Reference proteome</keyword>
<organism evidence="2 3">
    <name type="scientific">Hyaloperonospora brassicae</name>
    <name type="common">Brassica downy mildew</name>
    <name type="synonym">Peronospora brassicae</name>
    <dbReference type="NCBI Taxonomy" id="162125"/>
    <lineage>
        <taxon>Eukaryota</taxon>
        <taxon>Sar</taxon>
        <taxon>Stramenopiles</taxon>
        <taxon>Oomycota</taxon>
        <taxon>Peronosporomycetes</taxon>
        <taxon>Peronosporales</taxon>
        <taxon>Peronosporaceae</taxon>
        <taxon>Hyaloperonospora</taxon>
    </lineage>
</organism>
<accession>A0AAV0V0Y5</accession>